<feature type="binding site" evidence="4">
    <location>
        <position position="51"/>
    </location>
    <ligand>
        <name>Zn(2+)</name>
        <dbReference type="ChEBI" id="CHEBI:29105"/>
    </ligand>
</feature>
<keyword evidence="7" id="KW-1185">Reference proteome</keyword>
<dbReference type="InterPro" id="IPR050134">
    <property type="entry name" value="NAD-dep_sirtuin_deacylases"/>
</dbReference>
<dbReference type="Proteomes" id="UP000003163">
    <property type="component" value="Unassembled WGS sequence"/>
</dbReference>
<reference evidence="6 7" key="1">
    <citation type="submission" date="2011-08" db="EMBL/GenBank/DDBJ databases">
        <authorList>
            <person name="Liu Z.J."/>
            <person name="Shi F.L."/>
            <person name="Lu J.Q."/>
            <person name="Li M."/>
            <person name="Wang Z.L."/>
        </authorList>
    </citation>
    <scope>NUCLEOTIDE SEQUENCE [LARGE SCALE GENOMIC DNA]</scope>
    <source>
        <strain evidence="6 7">USNM 41457</strain>
    </source>
</reference>
<feature type="domain" description="Deacetylase sirtuin-type" evidence="5">
    <location>
        <begin position="1"/>
        <end position="170"/>
    </location>
</feature>
<evidence type="ECO:0000256" key="2">
    <source>
        <dbReference type="ARBA" id="ARBA00022679"/>
    </source>
</evidence>
<dbReference type="GO" id="GO:0046872">
    <property type="term" value="F:metal ion binding"/>
    <property type="evidence" value="ECO:0007669"/>
    <property type="project" value="UniProtKB-KW"/>
</dbReference>
<dbReference type="VEuPathDB" id="MicrosporidiaDB:EDEG_03056"/>
<keyword evidence="4" id="KW-0479">Metal-binding</keyword>
<evidence type="ECO:0000259" key="5">
    <source>
        <dbReference type="PROSITE" id="PS50305"/>
    </source>
</evidence>
<dbReference type="GO" id="GO:0017136">
    <property type="term" value="F:histone deacetylase activity, NAD-dependent"/>
    <property type="evidence" value="ECO:0007669"/>
    <property type="project" value="TreeGrafter"/>
</dbReference>
<reference evidence="7" key="2">
    <citation type="submission" date="2015-07" db="EMBL/GenBank/DDBJ databases">
        <title>Contrasting host-pathogen interactions and genome evolution in two generalist and specialist microsporidian pathogens of mosquitoes.</title>
        <authorList>
            <consortium name="The Broad Institute Genomics Platform"/>
            <consortium name="The Broad Institute Genome Sequencing Center for Infectious Disease"/>
            <person name="Cuomo C.A."/>
            <person name="Sanscrainte N.D."/>
            <person name="Goldberg J.M."/>
            <person name="Heiman D."/>
            <person name="Young S."/>
            <person name="Zeng Q."/>
            <person name="Becnel J.J."/>
            <person name="Birren B.W."/>
        </authorList>
    </citation>
    <scope>NUCLEOTIDE SEQUENCE [LARGE SCALE GENOMIC DNA]</scope>
    <source>
        <strain evidence="7">USNM 41457</strain>
    </source>
</reference>
<gene>
    <name evidence="6" type="ORF">EDEG_03056</name>
</gene>
<dbReference type="EMBL" id="AFBI03000066">
    <property type="protein sequence ID" value="EJW02544.1"/>
    <property type="molecule type" value="Genomic_DNA"/>
</dbReference>
<evidence type="ECO:0000313" key="7">
    <source>
        <dbReference type="Proteomes" id="UP000003163"/>
    </source>
</evidence>
<keyword evidence="3" id="KW-0520">NAD</keyword>
<dbReference type="InterPro" id="IPR003000">
    <property type="entry name" value="Sirtuin"/>
</dbReference>
<dbReference type="InterPro" id="IPR029035">
    <property type="entry name" value="DHS-like_NAD/FAD-binding_dom"/>
</dbReference>
<comment type="similarity">
    <text evidence="1">Belongs to the sirtuin family. Class I subfamily.</text>
</comment>
<dbReference type="CDD" id="cd00296">
    <property type="entry name" value="SIR2"/>
    <property type="match status" value="1"/>
</dbReference>
<dbReference type="AlphaFoldDB" id="J9D4T9"/>
<keyword evidence="4" id="KW-0862">Zinc</keyword>
<dbReference type="InParanoid" id="J9D4T9"/>
<dbReference type="Pfam" id="PF02146">
    <property type="entry name" value="SIR2"/>
    <property type="match status" value="1"/>
</dbReference>
<proteinExistence type="inferred from homology"/>
<comment type="caution">
    <text evidence="6">The sequence shown here is derived from an EMBL/GenBank/DDBJ whole genome shotgun (WGS) entry which is preliminary data.</text>
</comment>
<dbReference type="GO" id="GO:0070403">
    <property type="term" value="F:NAD+ binding"/>
    <property type="evidence" value="ECO:0007669"/>
    <property type="project" value="InterPro"/>
</dbReference>
<feature type="binding site" evidence="4">
    <location>
        <position position="26"/>
    </location>
    <ligand>
        <name>Zn(2+)</name>
        <dbReference type="ChEBI" id="CHEBI:29105"/>
    </ligand>
</feature>
<name>J9D4T9_EDHAE</name>
<dbReference type="PANTHER" id="PTHR11085:SF8">
    <property type="entry name" value="NAD-DEPENDENT HISTONE DEACETYLASE HST3"/>
    <property type="match status" value="1"/>
</dbReference>
<dbReference type="HOGENOM" id="CLU_1124511_0_0_1"/>
<dbReference type="STRING" id="1003232.J9D4T9"/>
<dbReference type="PANTHER" id="PTHR11085">
    <property type="entry name" value="NAD-DEPENDENT PROTEIN DEACYLASE SIRTUIN-5, MITOCHONDRIAL-RELATED"/>
    <property type="match status" value="1"/>
</dbReference>
<evidence type="ECO:0000256" key="3">
    <source>
        <dbReference type="ARBA" id="ARBA00023027"/>
    </source>
</evidence>
<evidence type="ECO:0000256" key="1">
    <source>
        <dbReference type="ARBA" id="ARBA00006924"/>
    </source>
</evidence>
<dbReference type="Gene3D" id="3.40.50.1220">
    <property type="entry name" value="TPP-binding domain"/>
    <property type="match status" value="1"/>
</dbReference>
<keyword evidence="2" id="KW-0808">Transferase</keyword>
<organism evidence="6 7">
    <name type="scientific">Edhazardia aedis (strain USNM 41457)</name>
    <name type="common">Microsporidian parasite</name>
    <dbReference type="NCBI Taxonomy" id="1003232"/>
    <lineage>
        <taxon>Eukaryota</taxon>
        <taxon>Fungi</taxon>
        <taxon>Fungi incertae sedis</taxon>
        <taxon>Microsporidia</taxon>
        <taxon>Edhazardia</taxon>
    </lineage>
</organism>
<evidence type="ECO:0000313" key="6">
    <source>
        <dbReference type="EMBL" id="EJW02544.1"/>
    </source>
</evidence>
<dbReference type="GO" id="GO:0005634">
    <property type="term" value="C:nucleus"/>
    <property type="evidence" value="ECO:0007669"/>
    <property type="project" value="TreeGrafter"/>
</dbReference>
<feature type="binding site" evidence="4">
    <location>
        <position position="48"/>
    </location>
    <ligand>
        <name>Zn(2+)</name>
        <dbReference type="ChEBI" id="CHEBI:29105"/>
    </ligand>
</feature>
<dbReference type="InterPro" id="IPR026590">
    <property type="entry name" value="Ssirtuin_cat_dom"/>
</dbReference>
<feature type="binding site" evidence="4">
    <location>
        <position position="23"/>
    </location>
    <ligand>
        <name>Zn(2+)</name>
        <dbReference type="ChEBI" id="CHEBI:29105"/>
    </ligand>
</feature>
<protein>
    <recommendedName>
        <fullName evidence="5">Deacetylase sirtuin-type domain-containing protein</fullName>
    </recommendedName>
</protein>
<dbReference type="OrthoDB" id="2919105at2759"/>
<dbReference type="PROSITE" id="PS50305">
    <property type="entry name" value="SIRTUIN"/>
    <property type="match status" value="1"/>
</dbReference>
<accession>J9D4T9</accession>
<dbReference type="SUPFAM" id="SSF52467">
    <property type="entry name" value="DHS-like NAD/FAD-binding domain"/>
    <property type="match status" value="1"/>
</dbReference>
<evidence type="ECO:0000256" key="4">
    <source>
        <dbReference type="PROSITE-ProRule" id="PRU00236"/>
    </source>
</evidence>
<sequence length="247" mass="28575">MKATKDKKTDVVYMHGTLRDLVCIVCGFKVEFTAFLAKELESGEDITCKNCLEIYKKREISKLRPNRIGYMNTSIIHYDQIHPDGHFIGELFYKDISKTNLFIVIGTSLKVYGIKEFVKKGLRNCINNNGKSVFVGLEEPSKEFRELFDYFWKGDCDDFVRAVAESIEVADINESLINLSIHEDLYRNLPRRSSKKNEEIRDISQKTAILSIETNEITVKKMVRKIEIKCNRSVESLKKIQKPQSTM</sequence>
<feature type="active site" description="Proton acceptor" evidence="4">
    <location>
        <position position="15"/>
    </location>
</feature>